<dbReference type="InterPro" id="IPR044524">
    <property type="entry name" value="Isoase_HisA-like"/>
</dbReference>
<organism evidence="15 16">
    <name type="scientific">Halobacteroides halobius (strain ATCC 35273 / DSM 5150 / MD-1)</name>
    <dbReference type="NCBI Taxonomy" id="748449"/>
    <lineage>
        <taxon>Bacteria</taxon>
        <taxon>Bacillati</taxon>
        <taxon>Bacillota</taxon>
        <taxon>Clostridia</taxon>
        <taxon>Halanaerobiales</taxon>
        <taxon>Halobacteroidaceae</taxon>
        <taxon>Halobacteroides</taxon>
    </lineage>
</organism>
<reference evidence="16" key="1">
    <citation type="submission" date="2012-02" db="EMBL/GenBank/DDBJ databases">
        <title>The complete genome of Halobacteroides halobius DSM 5150.</title>
        <authorList>
            <person name="Lucas S."/>
            <person name="Copeland A."/>
            <person name="Lapidus A."/>
            <person name="Glavina del Rio T."/>
            <person name="Dalin E."/>
            <person name="Tice H."/>
            <person name="Bruce D."/>
            <person name="Goodwin L."/>
            <person name="Pitluck S."/>
            <person name="Peters L."/>
            <person name="Mikhailova N."/>
            <person name="Gu W."/>
            <person name="Kyrpides N."/>
            <person name="Mavromatis K."/>
            <person name="Ivanova N."/>
            <person name="Brettin T."/>
            <person name="Detter J.C."/>
            <person name="Han C."/>
            <person name="Larimer F."/>
            <person name="Land M."/>
            <person name="Hauser L."/>
            <person name="Markowitz V."/>
            <person name="Cheng J.-F."/>
            <person name="Hugenholtz P."/>
            <person name="Woyke T."/>
            <person name="Wu D."/>
            <person name="Tindall B."/>
            <person name="Pomrenke H."/>
            <person name="Brambilla E."/>
            <person name="Klenk H.-P."/>
            <person name="Eisen J.A."/>
        </authorList>
    </citation>
    <scope>NUCLEOTIDE SEQUENCE [LARGE SCALE GENOMIC DNA]</scope>
    <source>
        <strain evidence="16">ATCC 35273 / DSM 5150 / MD-1</strain>
    </source>
</reference>
<evidence type="ECO:0000313" key="15">
    <source>
        <dbReference type="EMBL" id="AGB40954.1"/>
    </source>
</evidence>
<dbReference type="PANTHER" id="PTHR43090:SF2">
    <property type="entry name" value="1-(5-PHOSPHORIBOSYL)-5-[(5-PHOSPHORIBOSYLAMINO)METHYLIDENEAMINO] IMIDAZOLE-4-CARBOXAMIDE ISOMERASE"/>
    <property type="match status" value="1"/>
</dbReference>
<evidence type="ECO:0000256" key="14">
    <source>
        <dbReference type="RuleBase" id="RU003658"/>
    </source>
</evidence>
<comment type="catalytic activity">
    <reaction evidence="1 12 14">
        <text>1-(5-phospho-beta-D-ribosyl)-5-[(5-phospho-beta-D-ribosylamino)methylideneamino]imidazole-4-carboxamide = 5-[(5-phospho-1-deoxy-D-ribulos-1-ylimino)methylamino]-1-(5-phospho-beta-D-ribosyl)imidazole-4-carboxamide</text>
        <dbReference type="Rhea" id="RHEA:15469"/>
        <dbReference type="ChEBI" id="CHEBI:58435"/>
        <dbReference type="ChEBI" id="CHEBI:58525"/>
        <dbReference type="EC" id="5.3.1.16"/>
    </reaction>
</comment>
<dbReference type="Proteomes" id="UP000010880">
    <property type="component" value="Chromosome"/>
</dbReference>
<gene>
    <name evidence="12" type="primary">hisA</name>
    <name evidence="15" type="ordered locus">Halha_0993</name>
</gene>
<feature type="active site" description="Proton acceptor" evidence="12">
    <location>
        <position position="8"/>
    </location>
</feature>
<sequence length="240" mass="25842">MEIIPAIDIKDGECVRLYKGDFAEKTVYGDPVEMAKLWANKGASRLHIVDLDGALDGQPQNLDLIAEIINEVQLPVQVGGGIRDKKTIKQYLNIGVERVIIGTAAIKNPNLVIDAIDKFGAERIVVGIDAKNGQVATEGWLETSDTSAVELGIKMKNKGVKWVVYTDISRDGTLSGPNIESTKKLAKKTGLQVIASGGISDIEDIRSLKELEGQGVKAAITGKALYSESLDLKEAIEVTE</sequence>
<dbReference type="EC" id="5.3.1.16" evidence="5 12"/>
<evidence type="ECO:0000256" key="12">
    <source>
        <dbReference type="HAMAP-Rule" id="MF_01014"/>
    </source>
</evidence>
<dbReference type="InterPro" id="IPR006063">
    <property type="entry name" value="HisA_bact_arch"/>
</dbReference>
<comment type="similarity">
    <text evidence="4 12 13">Belongs to the HisA/HisF family.</text>
</comment>
<protein>
    <recommendedName>
        <fullName evidence="6 12">1-(5-phosphoribosyl)-5-[(5-phosphoribosylamino)methylideneamino] imidazole-4-carboxamide isomerase</fullName>
        <ecNumber evidence="5 12">5.3.1.16</ecNumber>
    </recommendedName>
    <alternativeName>
        <fullName evidence="11 12">Phosphoribosylformimino-5-aminoimidazole carboxamide ribotide isomerase</fullName>
    </alternativeName>
</protein>
<dbReference type="NCBIfam" id="NF010112">
    <property type="entry name" value="PRK13585.1"/>
    <property type="match status" value="1"/>
</dbReference>
<keyword evidence="16" id="KW-1185">Reference proteome</keyword>
<dbReference type="InterPro" id="IPR011060">
    <property type="entry name" value="RibuloseP-bd_barrel"/>
</dbReference>
<comment type="subcellular location">
    <subcellularLocation>
        <location evidence="2 12 14">Cytoplasm</location>
    </subcellularLocation>
</comment>
<keyword evidence="7 12" id="KW-0963">Cytoplasm</keyword>
<evidence type="ECO:0000256" key="13">
    <source>
        <dbReference type="RuleBase" id="RU003657"/>
    </source>
</evidence>
<evidence type="ECO:0000256" key="1">
    <source>
        <dbReference type="ARBA" id="ARBA00000901"/>
    </source>
</evidence>
<dbReference type="GO" id="GO:0003949">
    <property type="term" value="F:1-(5-phosphoribosyl)-5-[(5-phosphoribosylamino)methylideneamino]imidazole-4-carboxamide isomerase activity"/>
    <property type="evidence" value="ECO:0007669"/>
    <property type="project" value="UniProtKB-UniRule"/>
</dbReference>
<keyword evidence="9 12" id="KW-0368">Histidine biosynthesis</keyword>
<dbReference type="STRING" id="748449.Halha_0993"/>
<dbReference type="PANTHER" id="PTHR43090">
    <property type="entry name" value="1-(5-PHOSPHORIBOSYL)-5-[(5-PHOSPHORIBOSYLAMINO)METHYLIDENEAMINO] IMIDAZOLE-4-CARBOXAMIDE ISOMERASE"/>
    <property type="match status" value="1"/>
</dbReference>
<dbReference type="RefSeq" id="WP_015326679.1">
    <property type="nucleotide sequence ID" value="NC_019978.1"/>
</dbReference>
<evidence type="ECO:0000256" key="9">
    <source>
        <dbReference type="ARBA" id="ARBA00023102"/>
    </source>
</evidence>
<dbReference type="CDD" id="cd04732">
    <property type="entry name" value="HisA"/>
    <property type="match status" value="1"/>
</dbReference>
<dbReference type="OrthoDB" id="9781903at2"/>
<dbReference type="InterPro" id="IPR006062">
    <property type="entry name" value="His_biosynth"/>
</dbReference>
<dbReference type="NCBIfam" id="TIGR00007">
    <property type="entry name" value="1-(5-phosphoribosyl)-5-[(5-phosphoribosylamino)methylideneamino]imidazole-4-carboxamide isomerase"/>
    <property type="match status" value="1"/>
</dbReference>
<dbReference type="HAMAP" id="MF_01014">
    <property type="entry name" value="HisA"/>
    <property type="match status" value="1"/>
</dbReference>
<proteinExistence type="inferred from homology"/>
<evidence type="ECO:0000256" key="8">
    <source>
        <dbReference type="ARBA" id="ARBA00022605"/>
    </source>
</evidence>
<dbReference type="SUPFAM" id="SSF51366">
    <property type="entry name" value="Ribulose-phoshate binding barrel"/>
    <property type="match status" value="1"/>
</dbReference>
<keyword evidence="10 12" id="KW-0413">Isomerase</keyword>
<evidence type="ECO:0000256" key="3">
    <source>
        <dbReference type="ARBA" id="ARBA00005133"/>
    </source>
</evidence>
<dbReference type="GO" id="GO:0005737">
    <property type="term" value="C:cytoplasm"/>
    <property type="evidence" value="ECO:0007669"/>
    <property type="project" value="UniProtKB-SubCell"/>
</dbReference>
<evidence type="ECO:0000313" key="16">
    <source>
        <dbReference type="Proteomes" id="UP000010880"/>
    </source>
</evidence>
<evidence type="ECO:0000256" key="5">
    <source>
        <dbReference type="ARBA" id="ARBA00012550"/>
    </source>
</evidence>
<dbReference type="Pfam" id="PF00977">
    <property type="entry name" value="His_biosynth"/>
    <property type="match status" value="1"/>
</dbReference>
<evidence type="ECO:0000256" key="6">
    <source>
        <dbReference type="ARBA" id="ARBA00018464"/>
    </source>
</evidence>
<dbReference type="EMBL" id="CP003359">
    <property type="protein sequence ID" value="AGB40954.1"/>
    <property type="molecule type" value="Genomic_DNA"/>
</dbReference>
<dbReference type="AlphaFoldDB" id="L0K9C1"/>
<dbReference type="KEGG" id="hhl:Halha_0993"/>
<comment type="pathway">
    <text evidence="3 12 14">Amino-acid biosynthesis; L-histidine biosynthesis; L-histidine from 5-phospho-alpha-D-ribose 1-diphosphate: step 4/9.</text>
</comment>
<feature type="active site" description="Proton donor" evidence="12">
    <location>
        <position position="129"/>
    </location>
</feature>
<dbReference type="InterPro" id="IPR013785">
    <property type="entry name" value="Aldolase_TIM"/>
</dbReference>
<keyword evidence="8 12" id="KW-0028">Amino-acid biosynthesis</keyword>
<dbReference type="GO" id="GO:0000105">
    <property type="term" value="P:L-histidine biosynthetic process"/>
    <property type="evidence" value="ECO:0007669"/>
    <property type="project" value="UniProtKB-UniRule"/>
</dbReference>
<evidence type="ECO:0000256" key="7">
    <source>
        <dbReference type="ARBA" id="ARBA00022490"/>
    </source>
</evidence>
<name>L0K9C1_HALHC</name>
<accession>L0K9C1</accession>
<dbReference type="FunFam" id="3.20.20.70:FF:000009">
    <property type="entry name" value="1-(5-phosphoribosyl)-5-[(5-phosphoribosylamino)methylideneamino] imidazole-4-carboxamide isomerase"/>
    <property type="match status" value="1"/>
</dbReference>
<dbReference type="HOGENOM" id="CLU_048577_1_1_9"/>
<evidence type="ECO:0000256" key="10">
    <source>
        <dbReference type="ARBA" id="ARBA00023235"/>
    </source>
</evidence>
<dbReference type="UniPathway" id="UPA00031">
    <property type="reaction ID" value="UER00009"/>
</dbReference>
<dbReference type="InterPro" id="IPR023016">
    <property type="entry name" value="HisA/PriA"/>
</dbReference>
<dbReference type="eggNOG" id="COG0106">
    <property type="taxonomic scope" value="Bacteria"/>
</dbReference>
<evidence type="ECO:0000256" key="2">
    <source>
        <dbReference type="ARBA" id="ARBA00004496"/>
    </source>
</evidence>
<evidence type="ECO:0000256" key="4">
    <source>
        <dbReference type="ARBA" id="ARBA00009667"/>
    </source>
</evidence>
<dbReference type="GO" id="GO:0000162">
    <property type="term" value="P:L-tryptophan biosynthetic process"/>
    <property type="evidence" value="ECO:0007669"/>
    <property type="project" value="TreeGrafter"/>
</dbReference>
<dbReference type="PATRIC" id="fig|748449.3.peg.946"/>
<dbReference type="Gene3D" id="3.20.20.70">
    <property type="entry name" value="Aldolase class I"/>
    <property type="match status" value="1"/>
</dbReference>
<evidence type="ECO:0000256" key="11">
    <source>
        <dbReference type="ARBA" id="ARBA00030547"/>
    </source>
</evidence>